<feature type="compositionally biased region" description="Basic and acidic residues" evidence="1">
    <location>
        <begin position="260"/>
        <end position="269"/>
    </location>
</feature>
<proteinExistence type="predicted"/>
<evidence type="ECO:0000313" key="4">
    <source>
        <dbReference type="EMBL" id="BDZ43067.1"/>
    </source>
</evidence>
<dbReference type="Proteomes" id="UP001321475">
    <property type="component" value="Chromosome"/>
</dbReference>
<protein>
    <recommendedName>
        <fullName evidence="3">DUF418 domain-containing protein</fullName>
    </recommendedName>
</protein>
<keyword evidence="5" id="KW-1185">Reference proteome</keyword>
<dbReference type="InterPro" id="IPR007349">
    <property type="entry name" value="DUF418"/>
</dbReference>
<evidence type="ECO:0000256" key="2">
    <source>
        <dbReference type="SAM" id="Phobius"/>
    </source>
</evidence>
<feature type="domain" description="DUF418" evidence="3">
    <location>
        <begin position="131"/>
        <end position="230"/>
    </location>
</feature>
<feature type="transmembrane region" description="Helical" evidence="2">
    <location>
        <begin position="131"/>
        <end position="151"/>
    </location>
</feature>
<dbReference type="Pfam" id="PF04235">
    <property type="entry name" value="DUF418"/>
    <property type="match status" value="1"/>
</dbReference>
<feature type="transmembrane region" description="Helical" evidence="2">
    <location>
        <begin position="203"/>
        <end position="221"/>
    </location>
</feature>
<evidence type="ECO:0000313" key="5">
    <source>
        <dbReference type="Proteomes" id="UP001321475"/>
    </source>
</evidence>
<feature type="transmembrane region" description="Helical" evidence="2">
    <location>
        <begin position="39"/>
        <end position="57"/>
    </location>
</feature>
<feature type="transmembrane region" description="Helical" evidence="2">
    <location>
        <begin position="64"/>
        <end position="84"/>
    </location>
</feature>
<accession>A0ABN6XH82</accession>
<keyword evidence="2" id="KW-1133">Transmembrane helix</keyword>
<dbReference type="EMBL" id="AP027729">
    <property type="protein sequence ID" value="BDZ43067.1"/>
    <property type="molecule type" value="Genomic_DNA"/>
</dbReference>
<evidence type="ECO:0000259" key="3">
    <source>
        <dbReference type="Pfam" id="PF04235"/>
    </source>
</evidence>
<keyword evidence="2" id="KW-0472">Membrane</keyword>
<gene>
    <name evidence="4" type="ORF">GCM10025865_23660</name>
</gene>
<reference evidence="5" key="1">
    <citation type="journal article" date="2019" name="Int. J. Syst. Evol. Microbiol.">
        <title>The Global Catalogue of Microorganisms (GCM) 10K type strain sequencing project: providing services to taxonomists for standard genome sequencing and annotation.</title>
        <authorList>
            <consortium name="The Broad Institute Genomics Platform"/>
            <consortium name="The Broad Institute Genome Sequencing Center for Infectious Disease"/>
            <person name="Wu L."/>
            <person name="Ma J."/>
        </authorList>
    </citation>
    <scope>NUCLEOTIDE SEQUENCE [LARGE SCALE GENOMIC DNA]</scope>
    <source>
        <strain evidence="5">NBRC 108565</strain>
    </source>
</reference>
<organism evidence="4 5">
    <name type="scientific">Paraoerskovia sediminicola</name>
    <dbReference type="NCBI Taxonomy" id="1138587"/>
    <lineage>
        <taxon>Bacteria</taxon>
        <taxon>Bacillati</taxon>
        <taxon>Actinomycetota</taxon>
        <taxon>Actinomycetes</taxon>
        <taxon>Micrococcales</taxon>
        <taxon>Cellulomonadaceae</taxon>
        <taxon>Paraoerskovia</taxon>
    </lineage>
</organism>
<keyword evidence="2" id="KW-0812">Transmembrane</keyword>
<feature type="region of interest" description="Disordered" evidence="1">
    <location>
        <begin position="238"/>
        <end position="269"/>
    </location>
</feature>
<sequence length="269" mass="28054">MGPVLAFWGSEAIGHVGLRYPYDGTGAVTDYLLTGHYPAVVWMAYVLLGLALGRLGLTARRTQTALVAWGAAAAVVGYAASFVATEALGGASTIAYTFESTTVVRRGEVPDGAAWPDPAYLLLAGPHTDTWFEVLGSGGFAVLVVGGALLATRSRAVALVLSPLAAVGAMALTVYTLQIVALWVVREWFGLDLVRSPTSNEALVVMTLASLVLATLWRVALGKGPLERLVTGVAARAASVPATEPHPSVSAPDAPDPTEEVPHGRRDQR</sequence>
<feature type="transmembrane region" description="Helical" evidence="2">
    <location>
        <begin position="158"/>
        <end position="183"/>
    </location>
</feature>
<name>A0ABN6XH82_9CELL</name>
<evidence type="ECO:0000256" key="1">
    <source>
        <dbReference type="SAM" id="MobiDB-lite"/>
    </source>
</evidence>